<organism evidence="1 2">
    <name type="scientific">Rangifer tarandus platyrhynchus</name>
    <name type="common">Svalbard reindeer</name>
    <dbReference type="NCBI Taxonomy" id="3082113"/>
    <lineage>
        <taxon>Eukaryota</taxon>
        <taxon>Metazoa</taxon>
        <taxon>Chordata</taxon>
        <taxon>Craniata</taxon>
        <taxon>Vertebrata</taxon>
        <taxon>Euteleostomi</taxon>
        <taxon>Mammalia</taxon>
        <taxon>Eutheria</taxon>
        <taxon>Laurasiatheria</taxon>
        <taxon>Artiodactyla</taxon>
        <taxon>Ruminantia</taxon>
        <taxon>Pecora</taxon>
        <taxon>Cervidae</taxon>
        <taxon>Odocoileinae</taxon>
        <taxon>Rangifer</taxon>
    </lineage>
</organism>
<proteinExistence type="predicted"/>
<accession>A0ABN8ZA93</accession>
<reference evidence="1" key="1">
    <citation type="submission" date="2023-04" db="EMBL/GenBank/DDBJ databases">
        <authorList>
            <consortium name="ELIXIR-Norway"/>
        </authorList>
    </citation>
    <scope>NUCLEOTIDE SEQUENCE [LARGE SCALE GENOMIC DNA]</scope>
</reference>
<evidence type="ECO:0000313" key="2">
    <source>
        <dbReference type="Proteomes" id="UP001176941"/>
    </source>
</evidence>
<evidence type="ECO:0000313" key="1">
    <source>
        <dbReference type="EMBL" id="CAI9169111.1"/>
    </source>
</evidence>
<dbReference type="EMBL" id="OX459965">
    <property type="protein sequence ID" value="CAI9169111.1"/>
    <property type="molecule type" value="Genomic_DNA"/>
</dbReference>
<keyword evidence="2" id="KW-1185">Reference proteome</keyword>
<dbReference type="Proteomes" id="UP001176941">
    <property type="component" value="Chromosome 29"/>
</dbReference>
<protein>
    <submittedName>
        <fullName evidence="1">Uncharacterized protein</fullName>
    </submittedName>
</protein>
<gene>
    <name evidence="1" type="ORF">MRATA1EN1_LOCUS18073</name>
</gene>
<name>A0ABN8ZA93_RANTA</name>
<sequence>MFSMKKKIPRCHQVIFKAVNHRSHQPISFSMVKKGATISGKCELCLPNPSSLRPGAVFITNCSEPDRGGKILYLCLAAQYHLCSSYSGSYPSHNISNLSCY</sequence>